<keyword evidence="1" id="KW-0597">Phosphoprotein</keyword>
<keyword evidence="4" id="KW-0547">Nucleotide-binding</keyword>
<keyword evidence="5" id="KW-0378">Hydrolase</keyword>
<evidence type="ECO:0000313" key="7">
    <source>
        <dbReference type="EMBL" id="WPL18358.1"/>
    </source>
</evidence>
<keyword evidence="2" id="KW-1277">Toxin-antitoxin system</keyword>
<organism evidence="7 8">
    <name type="scientific">Thiorhodovibrio winogradskyi</name>
    <dbReference type="NCBI Taxonomy" id="77007"/>
    <lineage>
        <taxon>Bacteria</taxon>
        <taxon>Pseudomonadati</taxon>
        <taxon>Pseudomonadota</taxon>
        <taxon>Gammaproteobacteria</taxon>
        <taxon>Chromatiales</taxon>
        <taxon>Chromatiaceae</taxon>
        <taxon>Thiorhodovibrio</taxon>
    </lineage>
</organism>
<sequence length="131" mass="15222">MSKQTPRRDWRLYIDDIIDFCHRVLRYTGGLNQEHFIDSGITYDATLRNLELIGEAASQLPDAVRNAYPEIPWRMMIATRNRIIHGYLGIDDDTVWSIIQDDIPALLDQLKGLPDQEAFELDPDHINKEQD</sequence>
<accession>A0ABZ0SDG4</accession>
<dbReference type="RefSeq" id="WP_328984125.1">
    <property type="nucleotide sequence ID" value="NZ_CP121472.1"/>
</dbReference>
<dbReference type="PANTHER" id="PTHR34139">
    <property type="entry name" value="UPF0331 PROTEIN MJ0127"/>
    <property type="match status" value="1"/>
</dbReference>
<evidence type="ECO:0000313" key="8">
    <source>
        <dbReference type="Proteomes" id="UP001432180"/>
    </source>
</evidence>
<evidence type="ECO:0000256" key="4">
    <source>
        <dbReference type="ARBA" id="ARBA00022741"/>
    </source>
</evidence>
<comment type="similarity">
    <text evidence="6">Belongs to the HepT RNase toxin family.</text>
</comment>
<keyword evidence="8" id="KW-1185">Reference proteome</keyword>
<keyword evidence="3" id="KW-0540">Nuclease</keyword>
<evidence type="ECO:0000256" key="3">
    <source>
        <dbReference type="ARBA" id="ARBA00022722"/>
    </source>
</evidence>
<reference evidence="7 8" key="1">
    <citation type="journal article" date="2023" name="Microorganisms">
        <title>Thiorhodovibrio frisius and Trv. litoralis spp. nov., Two Novel Members from a Clade of Fastidious Purple Sulfur Bacteria That Exhibit Unique Red-Shifted Light-Harvesting Capabilities.</title>
        <authorList>
            <person name="Methner A."/>
            <person name="Kuzyk S.B."/>
            <person name="Petersen J."/>
            <person name="Bauer S."/>
            <person name="Brinkmann H."/>
            <person name="Sichau K."/>
            <person name="Wanner G."/>
            <person name="Wolf J."/>
            <person name="Neumann-Schaal M."/>
            <person name="Henke P."/>
            <person name="Tank M."/>
            <person name="Sproer C."/>
            <person name="Bunk B."/>
            <person name="Overmann J."/>
        </authorList>
    </citation>
    <scope>NUCLEOTIDE SEQUENCE [LARGE SCALE GENOMIC DNA]</scope>
    <source>
        <strain evidence="7 8">DSM 6702</strain>
    </source>
</reference>
<evidence type="ECO:0000256" key="2">
    <source>
        <dbReference type="ARBA" id="ARBA00022649"/>
    </source>
</evidence>
<dbReference type="Pfam" id="PF01934">
    <property type="entry name" value="HepT-like"/>
    <property type="match status" value="1"/>
</dbReference>
<evidence type="ECO:0000256" key="1">
    <source>
        <dbReference type="ARBA" id="ARBA00022553"/>
    </source>
</evidence>
<dbReference type="EMBL" id="CP121472">
    <property type="protein sequence ID" value="WPL18358.1"/>
    <property type="molecule type" value="Genomic_DNA"/>
</dbReference>
<evidence type="ECO:0000256" key="6">
    <source>
        <dbReference type="ARBA" id="ARBA00024207"/>
    </source>
</evidence>
<dbReference type="InterPro" id="IPR051813">
    <property type="entry name" value="HepT_RNase_toxin"/>
</dbReference>
<protein>
    <recommendedName>
        <fullName evidence="9">Nucleotidyltransferase</fullName>
    </recommendedName>
</protein>
<dbReference type="InterPro" id="IPR008201">
    <property type="entry name" value="HepT-like"/>
</dbReference>
<dbReference type="InterPro" id="IPR037038">
    <property type="entry name" value="HepT-like_sf"/>
</dbReference>
<gene>
    <name evidence="7" type="ORF">Thiowin_03429</name>
</gene>
<dbReference type="Gene3D" id="1.20.120.580">
    <property type="entry name" value="bsu32300-like"/>
    <property type="match status" value="1"/>
</dbReference>
<evidence type="ECO:0000256" key="5">
    <source>
        <dbReference type="ARBA" id="ARBA00022801"/>
    </source>
</evidence>
<name>A0ABZ0SDG4_9GAMM</name>
<dbReference type="PANTHER" id="PTHR34139:SF1">
    <property type="entry name" value="RNASE MJ1380-RELATED"/>
    <property type="match status" value="1"/>
</dbReference>
<evidence type="ECO:0008006" key="9">
    <source>
        <dbReference type="Google" id="ProtNLM"/>
    </source>
</evidence>
<dbReference type="Proteomes" id="UP001432180">
    <property type="component" value="Chromosome"/>
</dbReference>
<proteinExistence type="inferred from homology"/>